<proteinExistence type="predicted"/>
<name>A0A6V7VWM2_MELEN</name>
<dbReference type="SUPFAM" id="SSF56112">
    <property type="entry name" value="Protein kinase-like (PK-like)"/>
    <property type="match status" value="1"/>
</dbReference>
<comment type="caution">
    <text evidence="1">The sequence shown here is derived from an EMBL/GenBank/DDBJ whole genome shotgun (WGS) entry which is preliminary data.</text>
</comment>
<dbReference type="AlphaFoldDB" id="A0A6V7VWM2"/>
<organism evidence="1 2">
    <name type="scientific">Meloidogyne enterolobii</name>
    <name type="common">Root-knot nematode worm</name>
    <name type="synonym">Meloidogyne mayaguensis</name>
    <dbReference type="NCBI Taxonomy" id="390850"/>
    <lineage>
        <taxon>Eukaryota</taxon>
        <taxon>Metazoa</taxon>
        <taxon>Ecdysozoa</taxon>
        <taxon>Nematoda</taxon>
        <taxon>Chromadorea</taxon>
        <taxon>Rhabditida</taxon>
        <taxon>Tylenchina</taxon>
        <taxon>Tylenchomorpha</taxon>
        <taxon>Tylenchoidea</taxon>
        <taxon>Meloidogynidae</taxon>
        <taxon>Meloidogyninae</taxon>
        <taxon>Meloidogyne</taxon>
    </lineage>
</organism>
<protein>
    <submittedName>
        <fullName evidence="1">Uncharacterized protein</fullName>
    </submittedName>
</protein>
<reference evidence="1 2" key="1">
    <citation type="submission" date="2020-08" db="EMBL/GenBank/DDBJ databases">
        <authorList>
            <person name="Koutsovoulos G."/>
            <person name="Danchin GJ E."/>
        </authorList>
    </citation>
    <scope>NUCLEOTIDE SEQUENCE [LARGE SCALE GENOMIC DNA]</scope>
</reference>
<evidence type="ECO:0000313" key="2">
    <source>
        <dbReference type="Proteomes" id="UP000580250"/>
    </source>
</evidence>
<sequence length="56" mass="6510">MALGLFSRISNFIICLFHQIGCCFRPKKNRLQEFRKQYKILDKIGGGGFGIVYQVR</sequence>
<evidence type="ECO:0000313" key="1">
    <source>
        <dbReference type="EMBL" id="CAD2178591.1"/>
    </source>
</evidence>
<gene>
    <name evidence="1" type="ORF">MENT_LOCUS30538</name>
</gene>
<dbReference type="EMBL" id="CAJEWN010000323">
    <property type="protein sequence ID" value="CAD2178591.1"/>
    <property type="molecule type" value="Genomic_DNA"/>
</dbReference>
<dbReference type="Proteomes" id="UP000580250">
    <property type="component" value="Unassembled WGS sequence"/>
</dbReference>
<accession>A0A6V7VWM2</accession>
<dbReference type="InterPro" id="IPR011009">
    <property type="entry name" value="Kinase-like_dom_sf"/>
</dbReference>